<dbReference type="InterPro" id="IPR051346">
    <property type="entry name" value="OTU_Deubiquitinase"/>
</dbReference>
<evidence type="ECO:0000256" key="7">
    <source>
        <dbReference type="SAM" id="Coils"/>
    </source>
</evidence>
<dbReference type="GO" id="GO:0004843">
    <property type="term" value="F:cysteine-type deubiquitinase activity"/>
    <property type="evidence" value="ECO:0007669"/>
    <property type="project" value="UniProtKB-EC"/>
</dbReference>
<feature type="coiled-coil region" evidence="7">
    <location>
        <begin position="572"/>
        <end position="599"/>
    </location>
</feature>
<evidence type="ECO:0000259" key="10">
    <source>
        <dbReference type="Pfam" id="PF12359"/>
    </source>
</evidence>
<evidence type="ECO:0000256" key="4">
    <source>
        <dbReference type="ARBA" id="ARBA00022786"/>
    </source>
</evidence>
<feature type="domain" description="DUF3638" evidence="9">
    <location>
        <begin position="2040"/>
        <end position="2256"/>
    </location>
</feature>
<dbReference type="PANTHER" id="PTHR13367:SF33">
    <property type="entry name" value="P-LOOP CONTAINING NUCLEOSIDE TRIPHOSPHATE HYDROLASE PROTEIN"/>
    <property type="match status" value="1"/>
</dbReference>
<comment type="caution">
    <text evidence="12">The sequence shown here is derived from an EMBL/GenBank/DDBJ whole genome shotgun (WGS) entry which is preliminary data.</text>
</comment>
<dbReference type="Proteomes" id="UP000053558">
    <property type="component" value="Unassembled WGS sequence"/>
</dbReference>
<name>A0A5M3MCB6_CONPW</name>
<evidence type="ECO:0000256" key="6">
    <source>
        <dbReference type="ARBA" id="ARBA00022807"/>
    </source>
</evidence>
<dbReference type="EC" id="3.4.19.12" evidence="2"/>
<evidence type="ECO:0000259" key="11">
    <source>
        <dbReference type="Pfam" id="PF20255"/>
    </source>
</evidence>
<keyword evidence="5" id="KW-0378">Hydrolase</keyword>
<dbReference type="InterPro" id="IPR046541">
    <property type="entry name" value="DUF6606"/>
</dbReference>
<dbReference type="GeneID" id="19206029"/>
<dbReference type="KEGG" id="cput:CONPUDRAFT_168597"/>
<dbReference type="Pfam" id="PF12340">
    <property type="entry name" value="DUF3638"/>
    <property type="match status" value="1"/>
</dbReference>
<protein>
    <recommendedName>
        <fullName evidence="2">ubiquitinyl hydrolase 1</fullName>
        <ecNumber evidence="2">3.4.19.12</ecNumber>
    </recommendedName>
</protein>
<evidence type="ECO:0000256" key="3">
    <source>
        <dbReference type="ARBA" id="ARBA00022670"/>
    </source>
</evidence>
<keyword evidence="6" id="KW-0788">Thiol protease</keyword>
<evidence type="ECO:0000256" key="1">
    <source>
        <dbReference type="ARBA" id="ARBA00000707"/>
    </source>
</evidence>
<keyword evidence="13" id="KW-1185">Reference proteome</keyword>
<comment type="catalytic activity">
    <reaction evidence="1">
        <text>Thiol-dependent hydrolysis of ester, thioester, amide, peptide and isopeptide bonds formed by the C-terminal Gly of ubiquitin (a 76-residue protein attached to proteins as an intracellular targeting signal).</text>
        <dbReference type="EC" id="3.4.19.12"/>
    </reaction>
</comment>
<sequence length="3120" mass="352465">MADRASEDEGLENLRYIINHLFLPLKLPQCNDQSASKVTALASQAYQCARSFSSVVKQEHQQAWKGITSMLHDLHQSCSMDHLSAKSVLQQLQSMRVGDSRMYLIRRQNAAVLIRREQSEVVVESYETSPSTEPVLDAVGKLICSFPGPAVTVPHPVCDDGKFLAELANFLQAMDMDEFLDAIPQITKAGSLVPERRDTTNPRYITELLTGILLGVGKPANVPRISKRIGDDVLWLHADLPWRRAPLWLAIRVAIQSTFARLPDGQATYKSFVLFLLASTLEGALRDHKSSFSDDNLFCMSAKISRRLWKLGAQAPPALAELTCKVAKATRGVLEARHSKLVPVPLPALKVTDEDLTRDSHLSLPNSRAYIDLALSQSEEVNAPAPFSPDHCTRRRRFASFVAWLPSQLYTLNDEDKPIVLVDFEQSVHHFADVEAWRAGIENADTAANQLTSCMKSYFNTANVRYKGDPEAMSVMYLTLLLLWVALDRIVLKQIPLLGDFRPELETKTFEPLLLRTERARNLLKVALAHITNRHSEATSDSVLQGDLGAESFPVRYFDNSTALQDLKQRIRNDAKAEKQKTLIELQQKTEEYRNLQRRALRSSHDDHEYFRNRRLPCSKCNLEEQMQRMSISIYEWPLPSDDDQAKSAVFEIACPLPFAAWRDATYFLMSDVLSPSGVSIKGGRWHGVLDPAHDSSYEPLCKYATNPLSVRRVTMGSTIKSFLQTHYQHGSLLLSTSPTADNVIVNNGLRFHLFETHGGEQTSHCFDHPDITNSCTYTVPQGFYSNLAYSLKGTTHSPNAVIARQSECDKGLSIHEYWAYGSLRSGAQTQWMNILRALRGRSLNFRQEEVYLLGVQAALQVGPHLRDDDQTSYPWHIILQDETFCLSLIGEANSLLEEIQDNWLEVFTTGLLVDVLLRMISSSKTQSVLHAAYATLRCARGIVFTWLEELCQAPDRLDSLETQSRIRDIAAVCLTTFDAETRHIASLLSPSHPEDLKIYVQSFIVLHDYTPGKLANLPGHSKRLLARVRRSAILLESYIFERVNANRAGLDQAIRAVWRGYRANVEQPWARLPTANSRWITCTTAPTAQQASQTIHYNLLSGSLLVDGQSLGRLPASITGHDMYSQLFAEQILEVVPSDLPGMKYATREIVEGYQVFFGLLGGEASSEPLIKAKHVDNDAILQLIPSPKFQGDLPLPLVQNHVHWLNLTTRTIELRPSSRKWAGLYASDWRIDYGPHSAPMMRQAASGSHFYLVDPLSPTCRALSTYLRPIELPSYQIVSCTMGSSPTLDAELARSGFLFSLNAQQELQSRELSDFVIDTNQSTGTMIGLQNQLVLAPRGKARSGGEMRRVIIPRGTISYEMSSGHTEVTIGNPEDVERVSYDIYKVETDLGRLKFSGSASLTSCLSKVYLHALTALSLPDQLTQRTGTEEALRELRSASCLSFSALGAEDDKLLQQIAELTPRRCYYPTNMKRMQSVYWRHLSPLSQHEGFLQAVSAIRAHASRMESLSDSPRPRDAKDTGSGDGHLLRRASFRRMAFQRDGFASINLDKGSADVLYLSIDRVLRDETIQKISSTSTMVSGWSFNVSAPLPTDLLESLKRISSGTSLAPQNPSLKCLSYSRTWLAPPHETWITAFELCRKGPNKFQLLFTLPSMAYCHHYENRQELLSALYCTAMLARNFPVSSIPTQSSHTLDDGTQLDRNRLQMLISRHYRPIFSTPEASWVRDGTETYKALKRRKERSYADKTSRLNTALLNAFASQWNRSESPGQPEGSFSTYILMDSLLPEVRKLFNSWQRNRRLREHANNVQNKLSQIQWDVLMNEPCSFTTAPRVRNPDAANGISYDALFSRRACQLSLPAVALPLRFSDEHQVTKAARDSSLRLLLTRLRRLYRGAPYETYVEGLETSRVALEKHVTSHWDPDEVELKLLAQEDLQLCQKHFTSSYRALIRASSPATSSEKALFYSGLWPSLSVTSLLGNLAMEKFSLLGDEWAASLENFARITIAFQTSRRRAFMIEHCQYQDLIRDLDHTKQGSYLKTCPDWLLVQIDADFTLRDVQYQVADQMISEGSDQSIALQLNMGEGKSSVIAPLVAAWVANGSKLARMIVLKPLAPQMAQTMHDRLTGLANRRLYHLPFSRATKLDTAILKDIEDILHECMAKGGVLIIQPEQILSLKLRTIECQMSTDLSLCESMTRIQTFLFQHARDMLDESDEILHVRYQLVYTAGDHQRLQGHPHRWTTTQEVLRLTRDHLRQLSTELPSAFSAQGLAGANEHEQAAFPRLRLLDSPPEAAEELLRRILDDIMCGRLSTCNMVHFHETERSVLLRFISKPKVSERDEEFLQDMRERGAADDIFWNSILLLRGLIGFGILTFALKDKRYRVDYGLDLRRSMLAVPYRAKDSPSPNAEFGHPDVAVLLTCLSYYFTGLSETQLEACVRFLGSLDNPQSVYQDWTSLIELSELPQSLRSFKGLNFESAEQRKVICRVFGHNQATIDFYLRTVVFPQEAKEFESRLACSAWDIVERKVNITTGFSGTNDFRHLLPTYIAQEDPDHQLSTNARVLSNMLREENDHYETFPFPNGLQFVEKLSKQTPRIRMLLDVGAQMLDVQNRDLVEHWLRQEREEDTIAAVYVNDKDELTVLYRDGHVEPLSRSHVNQHLGKCIIYLDDAHTRGIDVKLPAGFRAAVTLGPRVTKDRLAQGCMRMRRLGAGHTICFFAPPEIERGIRRVMKRGSNQISAKDVLLWAIAETCQELKTRALQWAHQGVDHHTRYDAWARFLDTEDLDPPSLDHLRAAWLQREARTLEEMYGIHANAPTDPLNEAANIPEIYHRCLQLGLTPSAEHEVRLDEEQEREVAHEIEREEQVERPPPKSAAEHRLHSDVVSFIKTGRLRSGSSAFVKAFSLFSGTPAEFPDGWTGKLWATRDFGITVVSDVAEKDFFRPIHWVLSNLSSAASEGGTIFVIPSSFEVNALLPRIMKSNKVHLHVFTPRLTQEIQPCDDLSLFSIPHLPPSIIVPLALRLQLILISGQLYLKSHEEYIDLCRFLGVVAEDIADQQIRASPDGFVQPSQRPEGVRDETPFAHTPIAALAELMNIRRKGMTFDQTHIGKIVNARPLSRQDFR</sequence>
<dbReference type="Pfam" id="PF12359">
    <property type="entry name" value="DUF3645"/>
    <property type="match status" value="1"/>
</dbReference>
<keyword evidence="4" id="KW-0833">Ubl conjugation pathway</keyword>
<dbReference type="OMA" id="RRIYHMP"/>
<organism evidence="12 13">
    <name type="scientific">Coniophora puteana (strain RWD-64-598)</name>
    <name type="common">Brown rot fungus</name>
    <dbReference type="NCBI Taxonomy" id="741705"/>
    <lineage>
        <taxon>Eukaryota</taxon>
        <taxon>Fungi</taxon>
        <taxon>Dikarya</taxon>
        <taxon>Basidiomycota</taxon>
        <taxon>Agaricomycotina</taxon>
        <taxon>Agaricomycetes</taxon>
        <taxon>Agaricomycetidae</taxon>
        <taxon>Boletales</taxon>
        <taxon>Coniophorineae</taxon>
        <taxon>Coniophoraceae</taxon>
        <taxon>Coniophora</taxon>
    </lineage>
</organism>
<feature type="region of interest" description="Disordered" evidence="8">
    <location>
        <begin position="1505"/>
        <end position="1528"/>
    </location>
</feature>
<dbReference type="InterPro" id="IPR022105">
    <property type="entry name" value="DUF3645"/>
</dbReference>
<proteinExistence type="predicted"/>
<accession>A0A5M3MCB6</accession>
<dbReference type="OrthoDB" id="3182339at2759"/>
<evidence type="ECO:0000256" key="8">
    <source>
        <dbReference type="SAM" id="MobiDB-lite"/>
    </source>
</evidence>
<dbReference type="InterPro" id="IPR022099">
    <property type="entry name" value="DUF3638"/>
</dbReference>
<feature type="domain" description="DUF6606" evidence="11">
    <location>
        <begin position="17"/>
        <end position="282"/>
    </location>
</feature>
<evidence type="ECO:0000256" key="5">
    <source>
        <dbReference type="ARBA" id="ARBA00022801"/>
    </source>
</evidence>
<dbReference type="EMBL" id="JH711585">
    <property type="protein sequence ID" value="EIW76859.1"/>
    <property type="molecule type" value="Genomic_DNA"/>
</dbReference>
<keyword evidence="7" id="KW-0175">Coiled coil</keyword>
<dbReference type="Pfam" id="PF20255">
    <property type="entry name" value="DUF6606"/>
    <property type="match status" value="1"/>
</dbReference>
<gene>
    <name evidence="12" type="ORF">CONPUDRAFT_168597</name>
</gene>
<reference evidence="13" key="1">
    <citation type="journal article" date="2012" name="Science">
        <title>The Paleozoic origin of enzymatic lignin decomposition reconstructed from 31 fungal genomes.</title>
        <authorList>
            <person name="Floudas D."/>
            <person name="Binder M."/>
            <person name="Riley R."/>
            <person name="Barry K."/>
            <person name="Blanchette R.A."/>
            <person name="Henrissat B."/>
            <person name="Martinez A.T."/>
            <person name="Otillar R."/>
            <person name="Spatafora J.W."/>
            <person name="Yadav J.S."/>
            <person name="Aerts A."/>
            <person name="Benoit I."/>
            <person name="Boyd A."/>
            <person name="Carlson A."/>
            <person name="Copeland A."/>
            <person name="Coutinho P.M."/>
            <person name="de Vries R.P."/>
            <person name="Ferreira P."/>
            <person name="Findley K."/>
            <person name="Foster B."/>
            <person name="Gaskell J."/>
            <person name="Glotzer D."/>
            <person name="Gorecki P."/>
            <person name="Heitman J."/>
            <person name="Hesse C."/>
            <person name="Hori C."/>
            <person name="Igarashi K."/>
            <person name="Jurgens J.A."/>
            <person name="Kallen N."/>
            <person name="Kersten P."/>
            <person name="Kohler A."/>
            <person name="Kuees U."/>
            <person name="Kumar T.K.A."/>
            <person name="Kuo A."/>
            <person name="LaButti K."/>
            <person name="Larrondo L.F."/>
            <person name="Lindquist E."/>
            <person name="Ling A."/>
            <person name="Lombard V."/>
            <person name="Lucas S."/>
            <person name="Lundell T."/>
            <person name="Martin R."/>
            <person name="McLaughlin D.J."/>
            <person name="Morgenstern I."/>
            <person name="Morin E."/>
            <person name="Murat C."/>
            <person name="Nagy L.G."/>
            <person name="Nolan M."/>
            <person name="Ohm R.A."/>
            <person name="Patyshakuliyeva A."/>
            <person name="Rokas A."/>
            <person name="Ruiz-Duenas F.J."/>
            <person name="Sabat G."/>
            <person name="Salamov A."/>
            <person name="Samejima M."/>
            <person name="Schmutz J."/>
            <person name="Slot J.C."/>
            <person name="St John F."/>
            <person name="Stenlid J."/>
            <person name="Sun H."/>
            <person name="Sun S."/>
            <person name="Syed K."/>
            <person name="Tsang A."/>
            <person name="Wiebenga A."/>
            <person name="Young D."/>
            <person name="Pisabarro A."/>
            <person name="Eastwood D.C."/>
            <person name="Martin F."/>
            <person name="Cullen D."/>
            <person name="Grigoriev I.V."/>
            <person name="Hibbett D.S."/>
        </authorList>
    </citation>
    <scope>NUCLEOTIDE SEQUENCE [LARGE SCALE GENOMIC DNA]</scope>
    <source>
        <strain evidence="13">RWD-64-598 SS2</strain>
    </source>
</reference>
<evidence type="ECO:0000259" key="9">
    <source>
        <dbReference type="Pfam" id="PF12340"/>
    </source>
</evidence>
<feature type="domain" description="DUF3645" evidence="10">
    <location>
        <begin position="2387"/>
        <end position="2419"/>
    </location>
</feature>
<evidence type="ECO:0000256" key="2">
    <source>
        <dbReference type="ARBA" id="ARBA00012759"/>
    </source>
</evidence>
<dbReference type="RefSeq" id="XP_007773182.1">
    <property type="nucleotide sequence ID" value="XM_007774992.1"/>
</dbReference>
<evidence type="ECO:0000313" key="12">
    <source>
        <dbReference type="EMBL" id="EIW76859.1"/>
    </source>
</evidence>
<keyword evidence="3" id="KW-0645">Protease</keyword>
<evidence type="ECO:0000313" key="13">
    <source>
        <dbReference type="Proteomes" id="UP000053558"/>
    </source>
</evidence>
<dbReference type="PANTHER" id="PTHR13367">
    <property type="entry name" value="UBIQUITIN THIOESTERASE"/>
    <property type="match status" value="1"/>
</dbReference>
<dbReference type="GO" id="GO:0006508">
    <property type="term" value="P:proteolysis"/>
    <property type="evidence" value="ECO:0007669"/>
    <property type="project" value="UniProtKB-KW"/>
</dbReference>
<feature type="compositionally biased region" description="Basic and acidic residues" evidence="8">
    <location>
        <begin position="1514"/>
        <end position="1523"/>
    </location>
</feature>